<feature type="binding site" evidence="10">
    <location>
        <begin position="179"/>
        <end position="180"/>
    </location>
    <ligand>
        <name>substrate</name>
    </ligand>
</feature>
<evidence type="ECO:0000256" key="9">
    <source>
        <dbReference type="ARBA" id="ARBA00052017"/>
    </source>
</evidence>
<dbReference type="GO" id="GO:0017111">
    <property type="term" value="F:ribonucleoside triphosphate phosphatase activity"/>
    <property type="evidence" value="ECO:0007669"/>
    <property type="project" value="InterPro"/>
</dbReference>
<dbReference type="GO" id="GO:0000166">
    <property type="term" value="F:nucleotide binding"/>
    <property type="evidence" value="ECO:0007669"/>
    <property type="project" value="UniProtKB-KW"/>
</dbReference>
<dbReference type="InterPro" id="IPR002637">
    <property type="entry name" value="RdgB/HAM1"/>
</dbReference>
<evidence type="ECO:0000256" key="6">
    <source>
        <dbReference type="ARBA" id="ARBA00022842"/>
    </source>
</evidence>
<evidence type="ECO:0000256" key="1">
    <source>
        <dbReference type="ARBA" id="ARBA00008023"/>
    </source>
</evidence>
<evidence type="ECO:0000256" key="3">
    <source>
        <dbReference type="ARBA" id="ARBA00022723"/>
    </source>
</evidence>
<keyword evidence="3 10" id="KW-0479">Metal-binding</keyword>
<evidence type="ECO:0000313" key="12">
    <source>
        <dbReference type="EMBL" id="EQA44546.1"/>
    </source>
</evidence>
<comment type="subunit">
    <text evidence="2 10">Homodimer.</text>
</comment>
<organism evidence="12 13">
    <name type="scientific">Leptospira broomii serovar Hurstbridge str. 5399</name>
    <dbReference type="NCBI Taxonomy" id="1049789"/>
    <lineage>
        <taxon>Bacteria</taxon>
        <taxon>Pseudomonadati</taxon>
        <taxon>Spirochaetota</taxon>
        <taxon>Spirochaetia</taxon>
        <taxon>Leptospirales</taxon>
        <taxon>Leptospiraceae</taxon>
        <taxon>Leptospira</taxon>
    </lineage>
</organism>
<comment type="function">
    <text evidence="10">Pyrophosphatase that catalyzes the hydrolysis of nucleoside triphosphates to their monophosphate derivatives, with a high preference for the non-canonical purine nucleotides XTP (xanthosine triphosphate), dITP (deoxyinosine triphosphate) and ITP. Seems to function as a house-cleaning enzyme that removes non-canonical purine nucleotides from the nucleotide pool, thus preventing their incorporation into DNA/RNA and avoiding chromosomal lesions.</text>
</comment>
<comment type="catalytic activity">
    <reaction evidence="10">
        <text>ITP + H2O = IMP + diphosphate + H(+)</text>
        <dbReference type="Rhea" id="RHEA:29399"/>
        <dbReference type="ChEBI" id="CHEBI:15377"/>
        <dbReference type="ChEBI" id="CHEBI:15378"/>
        <dbReference type="ChEBI" id="CHEBI:33019"/>
        <dbReference type="ChEBI" id="CHEBI:58053"/>
        <dbReference type="ChEBI" id="CHEBI:61402"/>
        <dbReference type="EC" id="3.6.1.66"/>
    </reaction>
</comment>
<dbReference type="GO" id="GO:0046872">
    <property type="term" value="F:metal ion binding"/>
    <property type="evidence" value="ECO:0007669"/>
    <property type="project" value="UniProtKB-KW"/>
</dbReference>
<comment type="catalytic activity">
    <reaction evidence="8 10">
        <text>dITP + H2O = dIMP + diphosphate + H(+)</text>
        <dbReference type="Rhea" id="RHEA:28342"/>
        <dbReference type="ChEBI" id="CHEBI:15377"/>
        <dbReference type="ChEBI" id="CHEBI:15378"/>
        <dbReference type="ChEBI" id="CHEBI:33019"/>
        <dbReference type="ChEBI" id="CHEBI:61194"/>
        <dbReference type="ChEBI" id="CHEBI:61382"/>
        <dbReference type="EC" id="3.6.1.66"/>
    </reaction>
</comment>
<dbReference type="EC" id="3.6.1.66" evidence="10"/>
<evidence type="ECO:0000256" key="10">
    <source>
        <dbReference type="HAMAP-Rule" id="MF_01405"/>
    </source>
</evidence>
<feature type="binding site" evidence="10">
    <location>
        <position position="174"/>
    </location>
    <ligand>
        <name>substrate</name>
    </ligand>
</feature>
<reference evidence="12" key="1">
    <citation type="submission" date="2013-05" db="EMBL/GenBank/DDBJ databases">
        <authorList>
            <person name="Harkins D.M."/>
            <person name="Durkin A.S."/>
            <person name="Brinkac L.M."/>
            <person name="Haft D.H."/>
            <person name="Selengut J.D."/>
            <person name="Sanka R."/>
            <person name="DePew J."/>
            <person name="Purushe J."/>
            <person name="Hartskeerl R.A."/>
            <person name="Ahmed A."/>
            <person name="van der Linden H."/>
            <person name="Goris M.G.A."/>
            <person name="Vinetz J.M."/>
            <person name="Sutton G.G."/>
            <person name="Nierman W.C."/>
            <person name="Fouts D.E."/>
        </authorList>
    </citation>
    <scope>NUCLEOTIDE SEQUENCE [LARGE SCALE GENOMIC DNA]</scope>
    <source>
        <strain evidence="12">5399</strain>
    </source>
</reference>
<sequence length="197" mass="21749">MKSLAIASNNAHKIREIRSILSPLGIELKTPRELGVECNPEETGATFEENALLKARELYSLCKLPSLADDSGICVEALGGEPGIYSARFGGEGLDDEGRARLLLERMQGKENRDAKYVCVIALVNGNSESTFEGECRGKIAEDYDRTGFGFGYDPVFYFPAFQARFSQVSEEKKNTISHRKVALDKLVSYLKANLQS</sequence>
<feature type="binding site" evidence="10">
    <location>
        <begin position="8"/>
        <end position="13"/>
    </location>
    <ligand>
        <name>substrate</name>
    </ligand>
</feature>
<comment type="caution">
    <text evidence="12">The sequence shown here is derived from an EMBL/GenBank/DDBJ whole genome shotgun (WGS) entry which is preliminary data.</text>
</comment>
<keyword evidence="13" id="KW-1185">Reference proteome</keyword>
<keyword evidence="6 10" id="KW-0460">Magnesium</keyword>
<feature type="active site" description="Proton acceptor" evidence="10">
    <location>
        <position position="70"/>
    </location>
</feature>
<comment type="similarity">
    <text evidence="1 10 11">Belongs to the HAM1 NTPase family.</text>
</comment>
<protein>
    <recommendedName>
        <fullName evidence="10">dITP/XTP pyrophosphatase</fullName>
        <ecNumber evidence="10">3.6.1.66</ecNumber>
    </recommendedName>
    <alternativeName>
        <fullName evidence="10">Non-canonical purine NTP pyrophosphatase</fullName>
    </alternativeName>
    <alternativeName>
        <fullName evidence="10">Non-standard purine NTP pyrophosphatase</fullName>
    </alternativeName>
    <alternativeName>
        <fullName evidence="10">Nucleoside-triphosphate diphosphatase</fullName>
    </alternativeName>
    <alternativeName>
        <fullName evidence="10">Nucleoside-triphosphate pyrophosphatase</fullName>
        <shortName evidence="10">NTPase</shortName>
    </alternativeName>
</protein>
<dbReference type="EMBL" id="AHMO02000008">
    <property type="protein sequence ID" value="EQA44546.1"/>
    <property type="molecule type" value="Genomic_DNA"/>
</dbReference>
<dbReference type="GO" id="GO:0036222">
    <property type="term" value="F:XTP diphosphatase activity"/>
    <property type="evidence" value="ECO:0007669"/>
    <property type="project" value="UniProtKB-UniRule"/>
</dbReference>
<dbReference type="PANTHER" id="PTHR11067">
    <property type="entry name" value="INOSINE TRIPHOSPHATE PYROPHOSPHATASE/HAM1 PROTEIN"/>
    <property type="match status" value="1"/>
</dbReference>
<dbReference type="STRING" id="1049789.LEP1GSC050_3771"/>
<dbReference type="Proteomes" id="UP000015454">
    <property type="component" value="Unassembled WGS sequence"/>
</dbReference>
<comment type="cofactor">
    <cofactor evidence="10">
        <name>Mg(2+)</name>
        <dbReference type="ChEBI" id="CHEBI:18420"/>
    </cofactor>
    <text evidence="10">Binds 1 Mg(2+) ion per subunit.</text>
</comment>
<feature type="binding site" evidence="10">
    <location>
        <position position="41"/>
    </location>
    <ligand>
        <name>Mg(2+)</name>
        <dbReference type="ChEBI" id="CHEBI:18420"/>
    </ligand>
</feature>
<evidence type="ECO:0000256" key="8">
    <source>
        <dbReference type="ARBA" id="ARBA00051875"/>
    </source>
</evidence>
<keyword evidence="5 10" id="KW-0378">Hydrolase</keyword>
<dbReference type="SUPFAM" id="SSF52972">
    <property type="entry name" value="ITPase-like"/>
    <property type="match status" value="1"/>
</dbReference>
<keyword evidence="4 10" id="KW-0547">Nucleotide-binding</keyword>
<dbReference type="GO" id="GO:0036220">
    <property type="term" value="F:ITP diphosphatase activity"/>
    <property type="evidence" value="ECO:0007669"/>
    <property type="project" value="UniProtKB-UniRule"/>
</dbReference>
<dbReference type="AlphaFoldDB" id="T0F9H8"/>
<accession>T0F9H8</accession>
<evidence type="ECO:0000256" key="2">
    <source>
        <dbReference type="ARBA" id="ARBA00011738"/>
    </source>
</evidence>
<evidence type="ECO:0000313" key="13">
    <source>
        <dbReference type="Proteomes" id="UP000015454"/>
    </source>
</evidence>
<dbReference type="GO" id="GO:0009146">
    <property type="term" value="P:purine nucleoside triphosphate catabolic process"/>
    <property type="evidence" value="ECO:0007669"/>
    <property type="project" value="UniProtKB-UniRule"/>
</dbReference>
<feature type="binding site" evidence="10">
    <location>
        <position position="70"/>
    </location>
    <ligand>
        <name>Mg(2+)</name>
        <dbReference type="ChEBI" id="CHEBI:18420"/>
    </ligand>
</feature>
<dbReference type="GO" id="GO:0009117">
    <property type="term" value="P:nucleotide metabolic process"/>
    <property type="evidence" value="ECO:0007669"/>
    <property type="project" value="UniProtKB-KW"/>
</dbReference>
<dbReference type="CDD" id="cd00515">
    <property type="entry name" value="HAM1"/>
    <property type="match status" value="1"/>
</dbReference>
<keyword evidence="7 10" id="KW-0546">Nucleotide metabolism</keyword>
<evidence type="ECO:0000256" key="7">
    <source>
        <dbReference type="ARBA" id="ARBA00023080"/>
    </source>
</evidence>
<dbReference type="FunFam" id="3.90.950.10:FF:000001">
    <property type="entry name" value="dITP/XTP pyrophosphatase"/>
    <property type="match status" value="1"/>
</dbReference>
<comment type="catalytic activity">
    <reaction evidence="9 10">
        <text>XTP + H2O = XMP + diphosphate + H(+)</text>
        <dbReference type="Rhea" id="RHEA:28610"/>
        <dbReference type="ChEBI" id="CHEBI:15377"/>
        <dbReference type="ChEBI" id="CHEBI:15378"/>
        <dbReference type="ChEBI" id="CHEBI:33019"/>
        <dbReference type="ChEBI" id="CHEBI:57464"/>
        <dbReference type="ChEBI" id="CHEBI:61314"/>
        <dbReference type="EC" id="3.6.1.66"/>
    </reaction>
</comment>
<dbReference type="Pfam" id="PF01725">
    <property type="entry name" value="Ham1p_like"/>
    <property type="match status" value="1"/>
</dbReference>
<dbReference type="PANTHER" id="PTHR11067:SF9">
    <property type="entry name" value="INOSINE TRIPHOSPHATE PYROPHOSPHATASE"/>
    <property type="match status" value="1"/>
</dbReference>
<gene>
    <name evidence="12" type="primary">rdgB</name>
    <name evidence="12" type="ORF">LEP1GSC050_3771</name>
</gene>
<dbReference type="Gene3D" id="3.90.950.10">
    <property type="match status" value="1"/>
</dbReference>
<dbReference type="NCBIfam" id="TIGR00042">
    <property type="entry name" value="RdgB/HAM1 family non-canonical purine NTP pyrophosphatase"/>
    <property type="match status" value="1"/>
</dbReference>
<name>T0F9H8_9LEPT</name>
<evidence type="ECO:0000256" key="4">
    <source>
        <dbReference type="ARBA" id="ARBA00022741"/>
    </source>
</evidence>
<evidence type="ECO:0000256" key="11">
    <source>
        <dbReference type="RuleBase" id="RU003781"/>
    </source>
</evidence>
<dbReference type="GO" id="GO:0005829">
    <property type="term" value="C:cytosol"/>
    <property type="evidence" value="ECO:0007669"/>
    <property type="project" value="TreeGrafter"/>
</dbReference>
<feature type="binding site" evidence="10">
    <location>
        <position position="71"/>
    </location>
    <ligand>
        <name>substrate</name>
    </ligand>
</feature>
<dbReference type="RefSeq" id="WP_010571864.1">
    <property type="nucleotide sequence ID" value="NZ_AHMO02000008.1"/>
</dbReference>
<proteinExistence type="inferred from homology"/>
<dbReference type="GO" id="GO:0035870">
    <property type="term" value="F:dITP diphosphatase activity"/>
    <property type="evidence" value="ECO:0007669"/>
    <property type="project" value="UniProtKB-UniRule"/>
</dbReference>
<dbReference type="OrthoDB" id="9807456at2"/>
<feature type="binding site" evidence="10">
    <location>
        <begin position="151"/>
        <end position="154"/>
    </location>
    <ligand>
        <name>substrate</name>
    </ligand>
</feature>
<dbReference type="InterPro" id="IPR020922">
    <property type="entry name" value="dITP/XTP_pyrophosphatase"/>
</dbReference>
<dbReference type="InterPro" id="IPR029001">
    <property type="entry name" value="ITPase-like_fam"/>
</dbReference>
<dbReference type="HAMAP" id="MF_01405">
    <property type="entry name" value="Non_canon_purine_NTPase"/>
    <property type="match status" value="1"/>
</dbReference>
<evidence type="ECO:0000256" key="5">
    <source>
        <dbReference type="ARBA" id="ARBA00022801"/>
    </source>
</evidence>